<keyword evidence="9" id="KW-0119">Carbohydrate metabolism</keyword>
<dbReference type="GO" id="GO:0008843">
    <property type="term" value="F:endochitinase activity"/>
    <property type="evidence" value="ECO:0007669"/>
    <property type="project" value="UniProtKB-EC"/>
</dbReference>
<dbReference type="PROSITE" id="PS01095">
    <property type="entry name" value="GH18_1"/>
    <property type="match status" value="1"/>
</dbReference>
<dbReference type="SMART" id="SM00636">
    <property type="entry name" value="Glyco_18"/>
    <property type="match status" value="1"/>
</dbReference>
<keyword evidence="7" id="KW-0146">Chitin degradation</keyword>
<keyword evidence="4" id="KW-0147">Chitin-binding</keyword>
<feature type="signal peptide" evidence="14">
    <location>
        <begin position="1"/>
        <end position="19"/>
    </location>
</feature>
<comment type="similarity">
    <text evidence="2">Belongs to the glycosyl hydrolase 18 family. Chitinase class II subfamily.</text>
</comment>
<dbReference type="Pfam" id="PF00704">
    <property type="entry name" value="Glyco_hydro_18"/>
    <property type="match status" value="1"/>
</dbReference>
<dbReference type="EnsemblMetazoa" id="LLOJ006041-RA">
    <property type="protein sequence ID" value="LLOJ006041-PA"/>
    <property type="gene ID" value="LLOJ006041"/>
</dbReference>
<dbReference type="GO" id="GO:0008061">
    <property type="term" value="F:chitin binding"/>
    <property type="evidence" value="ECO:0007669"/>
    <property type="project" value="UniProtKB-KW"/>
</dbReference>
<keyword evidence="17" id="KW-1185">Reference proteome</keyword>
<feature type="compositionally biased region" description="Low complexity" evidence="13">
    <location>
        <begin position="394"/>
        <end position="428"/>
    </location>
</feature>
<dbReference type="VEuPathDB" id="VectorBase:LLOJ006041"/>
<evidence type="ECO:0000256" key="8">
    <source>
        <dbReference type="ARBA" id="ARBA00023157"/>
    </source>
</evidence>
<sequence length="491" mass="53103">MRQIFLFVSFLAVVAPTFAATDTFFCYFATWATYRNGNGKVDVEDIDPNLCTHVIYTFVGLTSSGDVNLLDSWYDISLGGFSRFMNLKKQNPNLKLMVAMGGWNEGSTTYSNVANSPSLRAAMVSNVVAFCKRYGFDGFDLDWEYPGLRGGASTDRAAFIELLKDLRTRFNSEGLILTTAVGASAHFLSSSYNAAEMAKYCHYILLMTYDLRSAYDGATGQNAPLYASSKESSGVSTYNVDAAVKAWIGAGADPARLVLGIPLYGKSFTLASSATNGLGARTTGPGPIGPYTQDPGTLNYIEICEKQQQGGWTTVWDNDQKVPYTYKGTEWIGYDNVESVKIKVDYAKSYNLGGVMIYSLEQDDIRGVCGGGKYPLMTAIKNSLGSSSGGGNPTTTTTTQTTTTTKGTTTTTTKGTTTTTRGTTTTTTPAPSPGGSVCQKTGYARDPNNCSLFYMCENNQYGGFKETKFDCKTLCFDLTKNVCNYCNQVSC</sequence>
<evidence type="ECO:0000256" key="13">
    <source>
        <dbReference type="SAM" id="MobiDB-lite"/>
    </source>
</evidence>
<evidence type="ECO:0000256" key="3">
    <source>
        <dbReference type="ARBA" id="ARBA00012729"/>
    </source>
</evidence>
<keyword evidence="10 12" id="KW-0326">Glycosidase</keyword>
<proteinExistence type="inferred from homology"/>
<dbReference type="EMBL" id="AJWK01019314">
    <property type="status" value="NOT_ANNOTATED_CDS"/>
    <property type="molecule type" value="Genomic_DNA"/>
</dbReference>
<keyword evidence="11" id="KW-0624">Polysaccharide degradation</keyword>
<keyword evidence="8" id="KW-1015">Disulfide bond</keyword>
<evidence type="ECO:0000256" key="6">
    <source>
        <dbReference type="ARBA" id="ARBA00022801"/>
    </source>
</evidence>
<organism evidence="16 17">
    <name type="scientific">Lutzomyia longipalpis</name>
    <name type="common">Sand fly</name>
    <dbReference type="NCBI Taxonomy" id="7200"/>
    <lineage>
        <taxon>Eukaryota</taxon>
        <taxon>Metazoa</taxon>
        <taxon>Ecdysozoa</taxon>
        <taxon>Arthropoda</taxon>
        <taxon>Hexapoda</taxon>
        <taxon>Insecta</taxon>
        <taxon>Pterygota</taxon>
        <taxon>Neoptera</taxon>
        <taxon>Endopterygota</taxon>
        <taxon>Diptera</taxon>
        <taxon>Nematocera</taxon>
        <taxon>Psychodoidea</taxon>
        <taxon>Psychodidae</taxon>
        <taxon>Lutzomyia</taxon>
        <taxon>Lutzomyia</taxon>
    </lineage>
</organism>
<dbReference type="PROSITE" id="PS51910">
    <property type="entry name" value="GH18_2"/>
    <property type="match status" value="1"/>
</dbReference>
<evidence type="ECO:0000256" key="4">
    <source>
        <dbReference type="ARBA" id="ARBA00022669"/>
    </source>
</evidence>
<dbReference type="SUPFAM" id="SSF54556">
    <property type="entry name" value="Chitinase insertion domain"/>
    <property type="match status" value="1"/>
</dbReference>
<dbReference type="EC" id="3.2.1.14" evidence="3"/>
<dbReference type="Gene3D" id="3.20.20.80">
    <property type="entry name" value="Glycosidases"/>
    <property type="match status" value="1"/>
</dbReference>
<accession>A0A1B0GJ52</accession>
<feature type="domain" description="GH18" evidence="15">
    <location>
        <begin position="22"/>
        <end position="387"/>
    </location>
</feature>
<evidence type="ECO:0000256" key="11">
    <source>
        <dbReference type="ARBA" id="ARBA00023326"/>
    </source>
</evidence>
<evidence type="ECO:0000259" key="15">
    <source>
        <dbReference type="PROSITE" id="PS51910"/>
    </source>
</evidence>
<dbReference type="InterPro" id="IPR001579">
    <property type="entry name" value="Glyco_hydro_18_chit_AS"/>
</dbReference>
<evidence type="ECO:0000313" key="16">
    <source>
        <dbReference type="EnsemblMetazoa" id="LLOJ006041-PA"/>
    </source>
</evidence>
<feature type="region of interest" description="Disordered" evidence="13">
    <location>
        <begin position="384"/>
        <end position="438"/>
    </location>
</feature>
<dbReference type="Proteomes" id="UP000092461">
    <property type="component" value="Unassembled WGS sequence"/>
</dbReference>
<dbReference type="VEuPathDB" id="VectorBase:LLONM1_002212"/>
<reference evidence="16" key="1">
    <citation type="submission" date="2020-05" db="UniProtKB">
        <authorList>
            <consortium name="EnsemblMetazoa"/>
        </authorList>
    </citation>
    <scope>IDENTIFICATION</scope>
    <source>
        <strain evidence="16">Jacobina</strain>
    </source>
</reference>
<dbReference type="InterPro" id="IPR001223">
    <property type="entry name" value="Glyco_hydro18_cat"/>
</dbReference>
<comment type="catalytic activity">
    <reaction evidence="1">
        <text>Random endo-hydrolysis of N-acetyl-beta-D-glucosaminide (1-&gt;4)-beta-linkages in chitin and chitodextrins.</text>
        <dbReference type="EC" id="3.2.1.14"/>
    </reaction>
</comment>
<name>A0A1B0GJ52_LUTLO</name>
<feature type="chain" id="PRO_5008408356" description="chitinase" evidence="14">
    <location>
        <begin position="20"/>
        <end position="491"/>
    </location>
</feature>
<dbReference type="GO" id="GO:0006032">
    <property type="term" value="P:chitin catabolic process"/>
    <property type="evidence" value="ECO:0007669"/>
    <property type="project" value="UniProtKB-KW"/>
</dbReference>
<dbReference type="Gene3D" id="3.10.50.10">
    <property type="match status" value="1"/>
</dbReference>
<evidence type="ECO:0000256" key="12">
    <source>
        <dbReference type="RuleBase" id="RU000489"/>
    </source>
</evidence>
<evidence type="ECO:0000256" key="7">
    <source>
        <dbReference type="ARBA" id="ARBA00023024"/>
    </source>
</evidence>
<evidence type="ECO:0000256" key="10">
    <source>
        <dbReference type="ARBA" id="ARBA00023295"/>
    </source>
</evidence>
<dbReference type="FunFam" id="3.10.50.10:FF:000004">
    <property type="entry name" value="Chitinase 5"/>
    <property type="match status" value="1"/>
</dbReference>
<dbReference type="PANTHER" id="PTHR11177">
    <property type="entry name" value="CHITINASE"/>
    <property type="match status" value="1"/>
</dbReference>
<evidence type="ECO:0000256" key="5">
    <source>
        <dbReference type="ARBA" id="ARBA00022729"/>
    </source>
</evidence>
<evidence type="ECO:0000313" key="17">
    <source>
        <dbReference type="Proteomes" id="UP000092461"/>
    </source>
</evidence>
<dbReference type="InterPro" id="IPR011583">
    <property type="entry name" value="Chitinase_II/V-like_cat"/>
</dbReference>
<dbReference type="InterPro" id="IPR017853">
    <property type="entry name" value="GH"/>
</dbReference>
<dbReference type="GO" id="GO:0000272">
    <property type="term" value="P:polysaccharide catabolic process"/>
    <property type="evidence" value="ECO:0007669"/>
    <property type="project" value="UniProtKB-KW"/>
</dbReference>
<evidence type="ECO:0000256" key="9">
    <source>
        <dbReference type="ARBA" id="ARBA00023277"/>
    </source>
</evidence>
<dbReference type="GO" id="GO:0005576">
    <property type="term" value="C:extracellular region"/>
    <property type="evidence" value="ECO:0007669"/>
    <property type="project" value="TreeGrafter"/>
</dbReference>
<dbReference type="AlphaFoldDB" id="A0A1B0GJ52"/>
<dbReference type="InterPro" id="IPR050314">
    <property type="entry name" value="Glycosyl_Hydrlase_18"/>
</dbReference>
<evidence type="ECO:0000256" key="14">
    <source>
        <dbReference type="SAM" id="SignalP"/>
    </source>
</evidence>
<keyword evidence="6 12" id="KW-0378">Hydrolase</keyword>
<keyword evidence="5 14" id="KW-0732">Signal</keyword>
<dbReference type="SUPFAM" id="SSF51445">
    <property type="entry name" value="(Trans)glycosidases"/>
    <property type="match status" value="1"/>
</dbReference>
<dbReference type="PANTHER" id="PTHR11177:SF360">
    <property type="entry name" value="CHITINASE 4-RELATED"/>
    <property type="match status" value="1"/>
</dbReference>
<dbReference type="InterPro" id="IPR029070">
    <property type="entry name" value="Chitinase_insertion_sf"/>
</dbReference>
<evidence type="ECO:0000256" key="1">
    <source>
        <dbReference type="ARBA" id="ARBA00000822"/>
    </source>
</evidence>
<protein>
    <recommendedName>
        <fullName evidence="3">chitinase</fullName>
        <ecNumber evidence="3">3.2.1.14</ecNumber>
    </recommendedName>
</protein>
<evidence type="ECO:0000256" key="2">
    <source>
        <dbReference type="ARBA" id="ARBA00009121"/>
    </source>
</evidence>
<dbReference type="CDD" id="cd02872">
    <property type="entry name" value="GH18_chitolectin_chitotriosidase"/>
    <property type="match status" value="1"/>
</dbReference>